<protein>
    <submittedName>
        <fullName evidence="2">Uncharacterized protein</fullName>
    </submittedName>
</protein>
<evidence type="ECO:0000313" key="3">
    <source>
        <dbReference type="Proteomes" id="UP001163328"/>
    </source>
</evidence>
<keyword evidence="3" id="KW-1185">Reference proteome</keyword>
<gene>
    <name evidence="2" type="ORF">K5I29_11520</name>
</gene>
<dbReference type="Proteomes" id="UP001163328">
    <property type="component" value="Chromosome"/>
</dbReference>
<name>A0ABY6M045_9FLAO</name>
<organism evidence="2 3">
    <name type="scientific">Flavobacterium agricola</name>
    <dbReference type="NCBI Taxonomy" id="2870839"/>
    <lineage>
        <taxon>Bacteria</taxon>
        <taxon>Pseudomonadati</taxon>
        <taxon>Bacteroidota</taxon>
        <taxon>Flavobacteriia</taxon>
        <taxon>Flavobacteriales</taxon>
        <taxon>Flavobacteriaceae</taxon>
        <taxon>Flavobacterium</taxon>
    </lineage>
</organism>
<reference evidence="2" key="1">
    <citation type="submission" date="2021-08" db="EMBL/GenBank/DDBJ databases">
        <title>Flavobacterium sp. strain CC-SYL302.</title>
        <authorList>
            <person name="Lin S.-Y."/>
            <person name="Lee T.-H."/>
            <person name="Young C.-C."/>
        </authorList>
    </citation>
    <scope>NUCLEOTIDE SEQUENCE</scope>
    <source>
        <strain evidence="2">CC-SYL302</strain>
    </source>
</reference>
<proteinExistence type="predicted"/>
<dbReference type="RefSeq" id="WP_264433490.1">
    <property type="nucleotide sequence ID" value="NZ_CP081495.1"/>
</dbReference>
<feature type="transmembrane region" description="Helical" evidence="1">
    <location>
        <begin position="49"/>
        <end position="68"/>
    </location>
</feature>
<dbReference type="EMBL" id="CP081495">
    <property type="protein sequence ID" value="UYW01095.1"/>
    <property type="molecule type" value="Genomic_DNA"/>
</dbReference>
<evidence type="ECO:0000313" key="2">
    <source>
        <dbReference type="EMBL" id="UYW01095.1"/>
    </source>
</evidence>
<keyword evidence="1" id="KW-0472">Membrane</keyword>
<evidence type="ECO:0000256" key="1">
    <source>
        <dbReference type="SAM" id="Phobius"/>
    </source>
</evidence>
<keyword evidence="1" id="KW-1133">Transmembrane helix</keyword>
<keyword evidence="1" id="KW-0812">Transmembrane</keyword>
<accession>A0ABY6M045</accession>
<sequence length="203" mass="22560">MSNLKNLDRLFKEKFKDFEVNAPQNSWSNISNAMAPKAAFSITSYLQTYKYQIAAVVTVTMVVGYLFVNNLAEQKRDFIAPAPIVMEQAIEATLPDYLGKSLDIKPEAPAGVFDKEEKTIRTAKTNKKVTLLQNTTLVNAETKVEKALPTKANVFRADKNNTAKKVTTTTLTSEQIEKYINSVSDSSSLISTNVEKQDSLIVL</sequence>